<dbReference type="PANTHER" id="PTHR30004">
    <property type="entry name" value="4-HYDROXYTHREONINE-4-PHOSPHATE DEHYDROGENASE"/>
    <property type="match status" value="1"/>
</dbReference>
<evidence type="ECO:0000313" key="4">
    <source>
        <dbReference type="EMBL" id="TES86366.1"/>
    </source>
</evidence>
<proteinExistence type="predicted"/>
<evidence type="ECO:0000313" key="5">
    <source>
        <dbReference type="Proteomes" id="UP000320781"/>
    </source>
</evidence>
<evidence type="ECO:0000256" key="1">
    <source>
        <dbReference type="ARBA" id="ARBA00022723"/>
    </source>
</evidence>
<evidence type="ECO:0000256" key="2">
    <source>
        <dbReference type="ARBA" id="ARBA00023002"/>
    </source>
</evidence>
<dbReference type="Pfam" id="PF04166">
    <property type="entry name" value="PdxA"/>
    <property type="match status" value="1"/>
</dbReference>
<evidence type="ECO:0000256" key="3">
    <source>
        <dbReference type="ARBA" id="ARBA00023027"/>
    </source>
</evidence>
<dbReference type="GO" id="GO:0046872">
    <property type="term" value="F:metal ion binding"/>
    <property type="evidence" value="ECO:0007669"/>
    <property type="project" value="UniProtKB-KW"/>
</dbReference>
<dbReference type="Proteomes" id="UP000320781">
    <property type="component" value="Unassembled WGS sequence"/>
</dbReference>
<keyword evidence="3" id="KW-0520">NAD</keyword>
<dbReference type="SUPFAM" id="SSF53659">
    <property type="entry name" value="Isocitrate/Isopropylmalate dehydrogenase-like"/>
    <property type="match status" value="1"/>
</dbReference>
<keyword evidence="2 4" id="KW-0560">Oxidoreductase</keyword>
<dbReference type="Gene3D" id="3.40.718.10">
    <property type="entry name" value="Isopropylmalate Dehydrogenase"/>
    <property type="match status" value="1"/>
</dbReference>
<dbReference type="AlphaFoldDB" id="A0A523QKW5"/>
<comment type="caution">
    <text evidence="4">The sequence shown here is derived from an EMBL/GenBank/DDBJ whole genome shotgun (WGS) entry which is preliminary data.</text>
</comment>
<accession>A0A523QKW5</accession>
<dbReference type="InterPro" id="IPR005255">
    <property type="entry name" value="PdxA_fam"/>
</dbReference>
<dbReference type="EMBL" id="SOKU01000103">
    <property type="protein sequence ID" value="TES86366.1"/>
    <property type="molecule type" value="Genomic_DNA"/>
</dbReference>
<sequence length="348" mass="38135">MKNRLPLIGITMGDPTGIGPEIAAKALSSPEIYRICRPMVVGDAKVMHQASKIARAGLKINPIKEVEQGKYEYGTLDVYDLENVDIERLAYKKVTRMGGKSSLDYIYEAIDLAMAKKIDATVTGPIHKEAIRLGGCPYPGHTEVYAHRTQTEDYAMMLVEGKFRVVHVTTHVALKHVSSLIRKDRVLKVIKLAHRAMKDLGIENPRIIVPGLNPHASDGGLFGDEEEKEIFPAVQTAKKEGINVEGPIPPDTAFVKLRSGQYDVALAMYHDQGHIPLKLLGFSWDRESGQWESISGVNVTLGLPVVRTSVDHGVAYGKAGEGRASPDSLIQAIKLAAQLAQSKKFPRT</sequence>
<dbReference type="GO" id="GO:0050570">
    <property type="term" value="F:4-hydroxythreonine-4-phosphate dehydrogenase activity"/>
    <property type="evidence" value="ECO:0007669"/>
    <property type="project" value="UniProtKB-EC"/>
</dbReference>
<dbReference type="PANTHER" id="PTHR30004:SF6">
    <property type="entry name" value="D-THREONATE 4-PHOSPHATE DEHYDROGENASE"/>
    <property type="match status" value="1"/>
</dbReference>
<organism evidence="4 5">
    <name type="scientific">Aerophobetes bacterium</name>
    <dbReference type="NCBI Taxonomy" id="2030807"/>
    <lineage>
        <taxon>Bacteria</taxon>
        <taxon>Candidatus Aerophobota</taxon>
    </lineage>
</organism>
<reference evidence="4 5" key="1">
    <citation type="submission" date="2019-03" db="EMBL/GenBank/DDBJ databases">
        <title>Metabolic potential of uncultured bacteria and archaea associated with petroleum seepage in deep-sea sediments.</title>
        <authorList>
            <person name="Dong X."/>
            <person name="Hubert C."/>
        </authorList>
    </citation>
    <scope>NUCLEOTIDE SEQUENCE [LARGE SCALE GENOMIC DNA]</scope>
    <source>
        <strain evidence="4">E44_bin92</strain>
    </source>
</reference>
<keyword evidence="1" id="KW-0479">Metal-binding</keyword>
<dbReference type="NCBIfam" id="TIGR00557">
    <property type="entry name" value="pdxA"/>
    <property type="match status" value="1"/>
</dbReference>
<dbReference type="GO" id="GO:0051287">
    <property type="term" value="F:NAD binding"/>
    <property type="evidence" value="ECO:0007669"/>
    <property type="project" value="InterPro"/>
</dbReference>
<gene>
    <name evidence="4" type="primary">pdxA</name>
    <name evidence="4" type="ORF">E3J95_02155</name>
</gene>
<name>A0A523QKW5_UNCAE</name>
<protein>
    <submittedName>
        <fullName evidence="4">4-hydroxythreonine-4-phosphate dehydrogenase PdxA</fullName>
        <ecNumber evidence="4">1.1.1.262</ecNumber>
    </submittedName>
</protein>
<dbReference type="EC" id="1.1.1.262" evidence="4"/>